<accession>A0A318A0S0</accession>
<protein>
    <submittedName>
        <fullName evidence="1">Uncharacterized protein</fullName>
    </submittedName>
</protein>
<sequence>MHTVEDLDTPNCPDCLSRMEPVERWTAVVWRCPECGMVRL</sequence>
<proteinExistence type="predicted"/>
<reference evidence="1 2" key="1">
    <citation type="submission" date="2018-05" db="EMBL/GenBank/DDBJ databases">
        <title>Genetic diversity of glacier-inhabiting Cryobacterium bacteria in China and description of Cryobacterium mengkeensis sp. nov. and Arthrobacter glacialis sp. nov.</title>
        <authorList>
            <person name="Liu Q."/>
            <person name="Xin Y.-H."/>
        </authorList>
    </citation>
    <scope>NUCLEOTIDE SEQUENCE [LARGE SCALE GENOMIC DNA]</scope>
    <source>
        <strain evidence="1 2">SK-1</strain>
    </source>
</reference>
<dbReference type="AlphaFoldDB" id="A0A318A0S0"/>
<evidence type="ECO:0000313" key="1">
    <source>
        <dbReference type="EMBL" id="PXA71862.1"/>
    </source>
</evidence>
<dbReference type="Proteomes" id="UP000246722">
    <property type="component" value="Unassembled WGS sequence"/>
</dbReference>
<comment type="caution">
    <text evidence="1">The sequence shown here is derived from an EMBL/GenBank/DDBJ whole genome shotgun (WGS) entry which is preliminary data.</text>
</comment>
<gene>
    <name evidence="1" type="ORF">CTB96_02770</name>
</gene>
<keyword evidence="2" id="KW-1185">Reference proteome</keyword>
<evidence type="ECO:0000313" key="2">
    <source>
        <dbReference type="Proteomes" id="UP000246722"/>
    </source>
</evidence>
<dbReference type="OrthoDB" id="5121233at2"/>
<organism evidence="1 2">
    <name type="scientific">Cryobacterium arcticum</name>
    <dbReference type="NCBI Taxonomy" id="670052"/>
    <lineage>
        <taxon>Bacteria</taxon>
        <taxon>Bacillati</taxon>
        <taxon>Actinomycetota</taxon>
        <taxon>Actinomycetes</taxon>
        <taxon>Micrococcales</taxon>
        <taxon>Microbacteriaceae</taxon>
        <taxon>Cryobacterium</taxon>
    </lineage>
</organism>
<dbReference type="EMBL" id="QHLY01000005">
    <property type="protein sequence ID" value="PXA71862.1"/>
    <property type="molecule type" value="Genomic_DNA"/>
</dbReference>
<dbReference type="RefSeq" id="WP_110125385.1">
    <property type="nucleotide sequence ID" value="NZ_QHLY01000005.1"/>
</dbReference>
<name>A0A318A0S0_9MICO</name>